<name>A0A4Y9M3X5_9BRAD</name>
<keyword evidence="3" id="KW-1185">Reference proteome</keyword>
<feature type="transmembrane region" description="Helical" evidence="1">
    <location>
        <begin position="7"/>
        <end position="30"/>
    </location>
</feature>
<dbReference type="EMBL" id="SPQT01000002">
    <property type="protein sequence ID" value="TFV49738.1"/>
    <property type="molecule type" value="Genomic_DNA"/>
</dbReference>
<protein>
    <submittedName>
        <fullName evidence="2">Uncharacterized protein</fullName>
    </submittedName>
</protein>
<comment type="caution">
    <text evidence="2">The sequence shown here is derived from an EMBL/GenBank/DDBJ whole genome shotgun (WGS) entry which is preliminary data.</text>
</comment>
<evidence type="ECO:0000256" key="1">
    <source>
        <dbReference type="SAM" id="Phobius"/>
    </source>
</evidence>
<keyword evidence="1" id="KW-1133">Transmembrane helix</keyword>
<keyword evidence="1" id="KW-0472">Membrane</keyword>
<feature type="transmembrane region" description="Helical" evidence="1">
    <location>
        <begin position="91"/>
        <end position="111"/>
    </location>
</feature>
<gene>
    <name evidence="2" type="ORF">E4K65_06080</name>
</gene>
<keyword evidence="1" id="KW-0812">Transmembrane</keyword>
<accession>A0A4Y9M3X5</accession>
<sequence>MKRSAVWFGLMGPAVGFAMMFAVSLAGIFWQMVMRSSDAVLPNGSLVSTALGVLTLIPVLLIGAYVVGAPAAFAVGAATRWMSNRAFSKSWIVAASLLIGAGISMATIYWLDEFVIPHPHLGSAPMFGPRMWVIVGGVGAASAVMCTLAAMRR</sequence>
<proteinExistence type="predicted"/>
<evidence type="ECO:0000313" key="2">
    <source>
        <dbReference type="EMBL" id="TFV49738.1"/>
    </source>
</evidence>
<reference evidence="2 3" key="1">
    <citation type="submission" date="2019-03" db="EMBL/GenBank/DDBJ databases">
        <title>Bradyrhizobium diversity isolated from nodules of Chamaecrista fasciculata.</title>
        <authorList>
            <person name="Klepa M.S."/>
            <person name="Urquiaga M.O."/>
            <person name="Hungria M."/>
            <person name="Delamuta J.R."/>
        </authorList>
    </citation>
    <scope>NUCLEOTIDE SEQUENCE [LARGE SCALE GENOMIC DNA]</scope>
    <source>
        <strain evidence="2 3">CNPSo 3448</strain>
    </source>
</reference>
<feature type="transmembrane region" description="Helical" evidence="1">
    <location>
        <begin position="50"/>
        <end position="79"/>
    </location>
</feature>
<feature type="transmembrane region" description="Helical" evidence="1">
    <location>
        <begin position="131"/>
        <end position="151"/>
    </location>
</feature>
<dbReference type="Proteomes" id="UP000297966">
    <property type="component" value="Unassembled WGS sequence"/>
</dbReference>
<dbReference type="AlphaFoldDB" id="A0A4Y9M3X5"/>
<evidence type="ECO:0000313" key="3">
    <source>
        <dbReference type="Proteomes" id="UP000297966"/>
    </source>
</evidence>
<organism evidence="2 3">
    <name type="scientific">Bradyrhizobium niftali</name>
    <dbReference type="NCBI Taxonomy" id="2560055"/>
    <lineage>
        <taxon>Bacteria</taxon>
        <taxon>Pseudomonadati</taxon>
        <taxon>Pseudomonadota</taxon>
        <taxon>Alphaproteobacteria</taxon>
        <taxon>Hyphomicrobiales</taxon>
        <taxon>Nitrobacteraceae</taxon>
        <taxon>Bradyrhizobium</taxon>
    </lineage>
</organism>